<proteinExistence type="predicted"/>
<protein>
    <submittedName>
        <fullName evidence="1">SaV-like</fullName>
    </submittedName>
</protein>
<dbReference type="EMBL" id="LR796653">
    <property type="protein sequence ID" value="CAB4157761.1"/>
    <property type="molecule type" value="Genomic_DNA"/>
</dbReference>
<gene>
    <name evidence="1" type="ORF">UFOVP683_44</name>
</gene>
<accession>A0A6J5NJY6</accession>
<reference evidence="1" key="1">
    <citation type="submission" date="2020-04" db="EMBL/GenBank/DDBJ databases">
        <authorList>
            <person name="Chiriac C."/>
            <person name="Salcher M."/>
            <person name="Ghai R."/>
            <person name="Kavagutti S V."/>
        </authorList>
    </citation>
    <scope>NUCLEOTIDE SEQUENCE</scope>
</reference>
<evidence type="ECO:0000313" key="1">
    <source>
        <dbReference type="EMBL" id="CAB4157761.1"/>
    </source>
</evidence>
<dbReference type="Pfam" id="PF11753">
    <property type="entry name" value="DUF3310"/>
    <property type="match status" value="1"/>
</dbReference>
<sequence length="77" mass="8984">MKQHHEDYYGGEDNPHEPIKIIEHYKLGFNLGNAIKYTLRAGKKDPTILGAIVDLKKAIWYLGRQIEHLEKEQEDQP</sequence>
<name>A0A6J5NJY6_9CAUD</name>
<organism evidence="1">
    <name type="scientific">uncultured Caudovirales phage</name>
    <dbReference type="NCBI Taxonomy" id="2100421"/>
    <lineage>
        <taxon>Viruses</taxon>
        <taxon>Duplodnaviria</taxon>
        <taxon>Heunggongvirae</taxon>
        <taxon>Uroviricota</taxon>
        <taxon>Caudoviricetes</taxon>
        <taxon>Peduoviridae</taxon>
        <taxon>Maltschvirus</taxon>
        <taxon>Maltschvirus maltsch</taxon>
    </lineage>
</organism>
<dbReference type="InterPro" id="IPR021739">
    <property type="entry name" value="SaV-like"/>
</dbReference>